<protein>
    <recommendedName>
        <fullName evidence="3">UBC core domain-containing protein</fullName>
    </recommendedName>
</protein>
<dbReference type="InterPro" id="IPR016135">
    <property type="entry name" value="UBQ-conjugating_enzyme/RWD"/>
</dbReference>
<accession>A0A7S4GJL7</accession>
<proteinExistence type="predicted"/>
<feature type="region of interest" description="Disordered" evidence="1">
    <location>
        <begin position="1"/>
        <end position="22"/>
    </location>
</feature>
<organism evidence="2">
    <name type="scientific">Eutreptiella gymnastica</name>
    <dbReference type="NCBI Taxonomy" id="73025"/>
    <lineage>
        <taxon>Eukaryota</taxon>
        <taxon>Discoba</taxon>
        <taxon>Euglenozoa</taxon>
        <taxon>Euglenida</taxon>
        <taxon>Spirocuta</taxon>
        <taxon>Euglenophyceae</taxon>
        <taxon>Eutreptiales</taxon>
        <taxon>Eutreptiaceae</taxon>
        <taxon>Eutreptiella</taxon>
    </lineage>
</organism>
<dbReference type="Gene3D" id="3.10.110.10">
    <property type="entry name" value="Ubiquitin Conjugating Enzyme"/>
    <property type="match status" value="1"/>
</dbReference>
<gene>
    <name evidence="2" type="ORF">EGYM00163_LOCUS50178</name>
</gene>
<sequence length="209" mass="22957">MAEPLSEPSPDEDLDDAEAAAAAEERMQSVQRGFAAAKAAGVGAASRLMKELRQVSLSGNFEVTLVQDSLLVWEVRLFEWAFADDSPLHQDLQQLSMDADDLVAVVLRIHFPEDFPFGAPLVYVRSPVLTSEFIFDGALCMEMLVDWQPQYGNMVAMLVQITSFLGLSAARVASVAGTQPPAAQEKAREAYKRLKAFHQKKGWGAEAQR</sequence>
<dbReference type="SUPFAM" id="SSF54495">
    <property type="entry name" value="UBC-like"/>
    <property type="match status" value="1"/>
</dbReference>
<dbReference type="SMART" id="SM00212">
    <property type="entry name" value="UBCc"/>
    <property type="match status" value="1"/>
</dbReference>
<dbReference type="CDD" id="cd23802">
    <property type="entry name" value="UBCc_UBE2Q"/>
    <property type="match status" value="1"/>
</dbReference>
<feature type="compositionally biased region" description="Acidic residues" evidence="1">
    <location>
        <begin position="9"/>
        <end position="18"/>
    </location>
</feature>
<dbReference type="EMBL" id="HBJA01145873">
    <property type="protein sequence ID" value="CAE0838806.1"/>
    <property type="molecule type" value="Transcribed_RNA"/>
</dbReference>
<name>A0A7S4GJL7_9EUGL</name>
<evidence type="ECO:0000313" key="2">
    <source>
        <dbReference type="EMBL" id="CAE0838806.1"/>
    </source>
</evidence>
<evidence type="ECO:0008006" key="3">
    <source>
        <dbReference type="Google" id="ProtNLM"/>
    </source>
</evidence>
<evidence type="ECO:0000256" key="1">
    <source>
        <dbReference type="SAM" id="MobiDB-lite"/>
    </source>
</evidence>
<dbReference type="AlphaFoldDB" id="A0A7S4GJL7"/>
<reference evidence="2" key="1">
    <citation type="submission" date="2021-01" db="EMBL/GenBank/DDBJ databases">
        <authorList>
            <person name="Corre E."/>
            <person name="Pelletier E."/>
            <person name="Niang G."/>
            <person name="Scheremetjew M."/>
            <person name="Finn R."/>
            <person name="Kale V."/>
            <person name="Holt S."/>
            <person name="Cochrane G."/>
            <person name="Meng A."/>
            <person name="Brown T."/>
            <person name="Cohen L."/>
        </authorList>
    </citation>
    <scope>NUCLEOTIDE SEQUENCE</scope>
    <source>
        <strain evidence="2">CCMP1594</strain>
    </source>
</reference>